<dbReference type="InterPro" id="IPR001647">
    <property type="entry name" value="HTH_TetR"/>
</dbReference>
<dbReference type="InterPro" id="IPR009057">
    <property type="entry name" value="Homeodomain-like_sf"/>
</dbReference>
<dbReference type="Pfam" id="PF17920">
    <property type="entry name" value="TetR_C_16"/>
    <property type="match status" value="1"/>
</dbReference>
<dbReference type="PANTHER" id="PTHR30055:SF235">
    <property type="entry name" value="TRANSCRIPTIONAL REGULATORY PROTEIN"/>
    <property type="match status" value="1"/>
</dbReference>
<evidence type="ECO:0000256" key="2">
    <source>
        <dbReference type="PROSITE-ProRule" id="PRU00335"/>
    </source>
</evidence>
<dbReference type="InterPro" id="IPR036271">
    <property type="entry name" value="Tet_transcr_reg_TetR-rel_C_sf"/>
</dbReference>
<sequence length="249" mass="26597">MPRTSVLPPLVASETDAASAMSAALSTPYNSPRPEPPRRLMLVDSASAKPRRGRPRKNLRGDTRARIADAAAAEFADKGYDATSIRAIARRAGVDSALVHHYFDTKAALFADVVKLPVRPDRIVRQALEAPIERLGESIARTVLTAWENPKVKPVGVTVLRSAIGGSAAGGLIRQFLLRELMSAIADKLEHSGVPHAEAALRAELVLTQVAGVLIMRHVLGADPLASMPVDDVITRIAPALQLHIDGLT</sequence>
<keyword evidence="1 2" id="KW-0238">DNA-binding</keyword>
<dbReference type="Pfam" id="PF00440">
    <property type="entry name" value="TetR_N"/>
    <property type="match status" value="1"/>
</dbReference>
<keyword evidence="6" id="KW-1185">Reference proteome</keyword>
<dbReference type="PRINTS" id="PR00455">
    <property type="entry name" value="HTHTETR"/>
</dbReference>
<evidence type="ECO:0000313" key="5">
    <source>
        <dbReference type="EMBL" id="PFG29471.1"/>
    </source>
</evidence>
<reference evidence="5 6" key="1">
    <citation type="submission" date="2017-10" db="EMBL/GenBank/DDBJ databases">
        <title>Sequencing the genomes of 1000 actinobacteria strains.</title>
        <authorList>
            <person name="Klenk H.-P."/>
        </authorList>
    </citation>
    <scope>NUCLEOTIDE SEQUENCE [LARGE SCALE GENOMIC DNA]</scope>
    <source>
        <strain evidence="5 6">DSM 21798</strain>
    </source>
</reference>
<dbReference type="InterPro" id="IPR050109">
    <property type="entry name" value="HTH-type_TetR-like_transc_reg"/>
</dbReference>
<feature type="region of interest" description="Disordered" evidence="3">
    <location>
        <begin position="18"/>
        <end position="60"/>
    </location>
</feature>
<dbReference type="Proteomes" id="UP000221369">
    <property type="component" value="Unassembled WGS sequence"/>
</dbReference>
<proteinExistence type="predicted"/>
<dbReference type="GO" id="GO:0000976">
    <property type="term" value="F:transcription cis-regulatory region binding"/>
    <property type="evidence" value="ECO:0007669"/>
    <property type="project" value="TreeGrafter"/>
</dbReference>
<dbReference type="SUPFAM" id="SSF46689">
    <property type="entry name" value="Homeodomain-like"/>
    <property type="match status" value="1"/>
</dbReference>
<evidence type="ECO:0000259" key="4">
    <source>
        <dbReference type="PROSITE" id="PS50977"/>
    </source>
</evidence>
<dbReference type="SUPFAM" id="SSF48498">
    <property type="entry name" value="Tetracyclin repressor-like, C-terminal domain"/>
    <property type="match status" value="1"/>
</dbReference>
<dbReference type="AlphaFoldDB" id="A0A2A9DSX8"/>
<feature type="domain" description="HTH tetR-type" evidence="4">
    <location>
        <begin position="61"/>
        <end position="121"/>
    </location>
</feature>
<protein>
    <submittedName>
        <fullName evidence="5">TetR family transcriptional regulator</fullName>
    </submittedName>
</protein>
<dbReference type="Gene3D" id="1.10.10.60">
    <property type="entry name" value="Homeodomain-like"/>
    <property type="match status" value="1"/>
</dbReference>
<organism evidence="5 6">
    <name type="scientific">Paramicrobacterium agarici</name>
    <dbReference type="NCBI Taxonomy" id="630514"/>
    <lineage>
        <taxon>Bacteria</taxon>
        <taxon>Bacillati</taxon>
        <taxon>Actinomycetota</taxon>
        <taxon>Actinomycetes</taxon>
        <taxon>Micrococcales</taxon>
        <taxon>Microbacteriaceae</taxon>
        <taxon>Paramicrobacterium</taxon>
    </lineage>
</organism>
<dbReference type="InterPro" id="IPR041678">
    <property type="entry name" value="TetR_C_16"/>
</dbReference>
<comment type="caution">
    <text evidence="5">The sequence shown here is derived from an EMBL/GenBank/DDBJ whole genome shotgun (WGS) entry which is preliminary data.</text>
</comment>
<dbReference type="Gene3D" id="1.10.357.10">
    <property type="entry name" value="Tetracycline Repressor, domain 2"/>
    <property type="match status" value="1"/>
</dbReference>
<accession>A0A2A9DSX8</accession>
<evidence type="ECO:0000256" key="1">
    <source>
        <dbReference type="ARBA" id="ARBA00023125"/>
    </source>
</evidence>
<feature type="DNA-binding region" description="H-T-H motif" evidence="2">
    <location>
        <begin position="84"/>
        <end position="103"/>
    </location>
</feature>
<dbReference type="PROSITE" id="PS50977">
    <property type="entry name" value="HTH_TETR_2"/>
    <property type="match status" value="1"/>
</dbReference>
<feature type="compositionally biased region" description="Basic residues" evidence="3">
    <location>
        <begin position="49"/>
        <end position="58"/>
    </location>
</feature>
<dbReference type="PANTHER" id="PTHR30055">
    <property type="entry name" value="HTH-TYPE TRANSCRIPTIONAL REGULATOR RUTR"/>
    <property type="match status" value="1"/>
</dbReference>
<evidence type="ECO:0000256" key="3">
    <source>
        <dbReference type="SAM" id="MobiDB-lite"/>
    </source>
</evidence>
<dbReference type="GO" id="GO:0003700">
    <property type="term" value="F:DNA-binding transcription factor activity"/>
    <property type="evidence" value="ECO:0007669"/>
    <property type="project" value="TreeGrafter"/>
</dbReference>
<dbReference type="EMBL" id="PDJE01000001">
    <property type="protein sequence ID" value="PFG29471.1"/>
    <property type="molecule type" value="Genomic_DNA"/>
</dbReference>
<name>A0A2A9DSX8_9MICO</name>
<evidence type="ECO:0000313" key="6">
    <source>
        <dbReference type="Proteomes" id="UP000221369"/>
    </source>
</evidence>
<gene>
    <name evidence="5" type="ORF">ATJ78_0377</name>
</gene>